<accession>A0A0F9UEY8</accession>
<dbReference type="EMBL" id="LAZR01000153">
    <property type="protein sequence ID" value="KKN85927.1"/>
    <property type="molecule type" value="Genomic_DNA"/>
</dbReference>
<organism evidence="2">
    <name type="scientific">marine sediment metagenome</name>
    <dbReference type="NCBI Taxonomy" id="412755"/>
    <lineage>
        <taxon>unclassified sequences</taxon>
        <taxon>metagenomes</taxon>
        <taxon>ecological metagenomes</taxon>
    </lineage>
</organism>
<evidence type="ECO:0000313" key="2">
    <source>
        <dbReference type="EMBL" id="KKN85927.1"/>
    </source>
</evidence>
<comment type="caution">
    <text evidence="2">The sequence shown here is derived from an EMBL/GenBank/DDBJ whole genome shotgun (WGS) entry which is preliminary data.</text>
</comment>
<dbReference type="AlphaFoldDB" id="A0A0F9UEY8"/>
<protein>
    <submittedName>
        <fullName evidence="2">Uncharacterized protein</fullName>
    </submittedName>
</protein>
<gene>
    <name evidence="2" type="ORF">LCGC14_0273390</name>
</gene>
<name>A0A0F9UEY8_9ZZZZ</name>
<sequence length="289" mass="31784">MSIPRRHPIVEVGDAGASGQSTSDKLGRYSAWRTSGIRDEVSDRGALYLTFAPNGANVDMSVFRFLERQPADLVAEVLNAPVGSPTTPVRVTAVPVGLSRLTVSTLVEDNAASSGVTIWVQLATLDDLKEREGDVDAFFTGSAALCPFETISRACMRQLYLNIQSLFPPPQRSAPPLSLRGAGPRQVAGRRGLPDLDATDFWSLNPEGDWELVGLQNISDFKEWAIAWSLGLIWKRKAGGDNDEMLKRSKSYFEEASDQFSLLPFLADFDRDGTPEREVRRTTPLIRRG</sequence>
<feature type="region of interest" description="Disordered" evidence="1">
    <location>
        <begin position="1"/>
        <end position="25"/>
    </location>
</feature>
<feature type="region of interest" description="Disordered" evidence="1">
    <location>
        <begin position="172"/>
        <end position="191"/>
    </location>
</feature>
<reference evidence="2" key="1">
    <citation type="journal article" date="2015" name="Nature">
        <title>Complex archaea that bridge the gap between prokaryotes and eukaryotes.</title>
        <authorList>
            <person name="Spang A."/>
            <person name="Saw J.H."/>
            <person name="Jorgensen S.L."/>
            <person name="Zaremba-Niedzwiedzka K."/>
            <person name="Martijn J."/>
            <person name="Lind A.E."/>
            <person name="van Eijk R."/>
            <person name="Schleper C."/>
            <person name="Guy L."/>
            <person name="Ettema T.J."/>
        </authorList>
    </citation>
    <scope>NUCLEOTIDE SEQUENCE</scope>
</reference>
<proteinExistence type="predicted"/>
<evidence type="ECO:0000256" key="1">
    <source>
        <dbReference type="SAM" id="MobiDB-lite"/>
    </source>
</evidence>